<dbReference type="SUPFAM" id="SSF51735">
    <property type="entry name" value="NAD(P)-binding Rossmann-fold domains"/>
    <property type="match status" value="1"/>
</dbReference>
<dbReference type="PANTHER" id="PTHR42760:SF133">
    <property type="entry name" value="3-OXOACYL-[ACYL-CARRIER-PROTEIN] REDUCTASE"/>
    <property type="match status" value="1"/>
</dbReference>
<dbReference type="PRINTS" id="PR00081">
    <property type="entry name" value="GDHRDH"/>
</dbReference>
<dbReference type="PANTHER" id="PTHR42760">
    <property type="entry name" value="SHORT-CHAIN DEHYDROGENASES/REDUCTASES FAMILY MEMBER"/>
    <property type="match status" value="1"/>
</dbReference>
<protein>
    <submittedName>
        <fullName evidence="3">SDR family oxidoreductase</fullName>
    </submittedName>
</protein>
<sequence>MTRTIALNFAGSTAVVTGAGSGIGAATTRVLADAGLRVLAVDTAPVPARAGVIGMTGNVVDEQQIAGLLSAEAEDGGIDYVVNCAGIHRPGRFDSVDARQWHEVLDVNLLGAFNVTRAVSPWLRRSGSAAVVNVTSLEAHRVFALVDPEPTLPYAASKAALEAMTRSLARSLAADGIRVNAVAPGAVATPMALQNHGVGDSDAVHRPADALPDVLRDRIPAGRYALPDEIAQVIAFLLSDQASYVTGASWVVDGGFCTT</sequence>
<keyword evidence="2" id="KW-0560">Oxidoreductase</keyword>
<reference evidence="4" key="1">
    <citation type="journal article" date="2019" name="Int. J. Syst. Evol. Microbiol.">
        <title>The Global Catalogue of Microorganisms (GCM) 10K type strain sequencing project: providing services to taxonomists for standard genome sequencing and annotation.</title>
        <authorList>
            <consortium name="The Broad Institute Genomics Platform"/>
            <consortium name="The Broad Institute Genome Sequencing Center for Infectious Disease"/>
            <person name="Wu L."/>
            <person name="Ma J."/>
        </authorList>
    </citation>
    <scope>NUCLEOTIDE SEQUENCE [LARGE SCALE GENOMIC DNA]</scope>
    <source>
        <strain evidence="4">JCM 16021</strain>
    </source>
</reference>
<dbReference type="EMBL" id="BAAAQQ010000011">
    <property type="protein sequence ID" value="GAA2124910.1"/>
    <property type="molecule type" value="Genomic_DNA"/>
</dbReference>
<dbReference type="InterPro" id="IPR036291">
    <property type="entry name" value="NAD(P)-bd_dom_sf"/>
</dbReference>
<evidence type="ECO:0000256" key="2">
    <source>
        <dbReference type="ARBA" id="ARBA00023002"/>
    </source>
</evidence>
<dbReference type="InterPro" id="IPR002347">
    <property type="entry name" value="SDR_fam"/>
</dbReference>
<dbReference type="RefSeq" id="WP_344303775.1">
    <property type="nucleotide sequence ID" value="NZ_BAAAQQ010000011.1"/>
</dbReference>
<evidence type="ECO:0000256" key="1">
    <source>
        <dbReference type="ARBA" id="ARBA00006484"/>
    </source>
</evidence>
<evidence type="ECO:0000313" key="4">
    <source>
        <dbReference type="Proteomes" id="UP001500575"/>
    </source>
</evidence>
<dbReference type="CDD" id="cd05233">
    <property type="entry name" value="SDR_c"/>
    <property type="match status" value="1"/>
</dbReference>
<comment type="similarity">
    <text evidence="1">Belongs to the short-chain dehydrogenases/reductases (SDR) family.</text>
</comment>
<dbReference type="Proteomes" id="UP001500575">
    <property type="component" value="Unassembled WGS sequence"/>
</dbReference>
<dbReference type="Gene3D" id="3.40.50.720">
    <property type="entry name" value="NAD(P)-binding Rossmann-like Domain"/>
    <property type="match status" value="1"/>
</dbReference>
<dbReference type="PRINTS" id="PR00080">
    <property type="entry name" value="SDRFAMILY"/>
</dbReference>
<gene>
    <name evidence="3" type="ORF">GCM10009843_22090</name>
</gene>
<organism evidence="3 4">
    <name type="scientific">Nocardioides bigeumensis</name>
    <dbReference type="NCBI Taxonomy" id="433657"/>
    <lineage>
        <taxon>Bacteria</taxon>
        <taxon>Bacillati</taxon>
        <taxon>Actinomycetota</taxon>
        <taxon>Actinomycetes</taxon>
        <taxon>Propionibacteriales</taxon>
        <taxon>Nocardioidaceae</taxon>
        <taxon>Nocardioides</taxon>
    </lineage>
</organism>
<evidence type="ECO:0000313" key="3">
    <source>
        <dbReference type="EMBL" id="GAA2124910.1"/>
    </source>
</evidence>
<accession>A0ABP5JZ65</accession>
<comment type="caution">
    <text evidence="3">The sequence shown here is derived from an EMBL/GenBank/DDBJ whole genome shotgun (WGS) entry which is preliminary data.</text>
</comment>
<proteinExistence type="inferred from homology"/>
<name>A0ABP5JZ65_9ACTN</name>
<keyword evidence="4" id="KW-1185">Reference proteome</keyword>
<dbReference type="Pfam" id="PF13561">
    <property type="entry name" value="adh_short_C2"/>
    <property type="match status" value="1"/>
</dbReference>